<accession>A0A9W6UBV4</accession>
<dbReference type="OrthoDB" id="127062at2759"/>
<evidence type="ECO:0000313" key="1">
    <source>
        <dbReference type="EMBL" id="GMF30647.1"/>
    </source>
</evidence>
<protein>
    <submittedName>
        <fullName evidence="1">Unnamed protein product</fullName>
    </submittedName>
</protein>
<sequence length="217" mass="24944">MFVRTETIYVYARLFAVVKDCTKDFFIGDLEVHYGSMDHSSEIASAFRQIWPDIKLLNCWPHLDRNARQKKGLLTNSQRYDDIIKPQLDYISQSRSFDQFEALSNLVTCNWSTLGETEYANWLEDQYLEDPWDLWFYSASLEPGVVPNQNPIEAFHHAIKAAAARHLRASTGHVLAGTLPRNLALSAMRFACCWSRQMTPVWLLTKGHTEEANDVIA</sequence>
<dbReference type="Proteomes" id="UP001165083">
    <property type="component" value="Unassembled WGS sequence"/>
</dbReference>
<name>A0A9W6UBV4_9STRA</name>
<dbReference type="EMBL" id="BSXW01000854">
    <property type="protein sequence ID" value="GMF30647.1"/>
    <property type="molecule type" value="Genomic_DNA"/>
</dbReference>
<keyword evidence="2" id="KW-1185">Reference proteome</keyword>
<dbReference type="AlphaFoldDB" id="A0A9W6UBV4"/>
<gene>
    <name evidence="1" type="ORF">Plil01_001310300</name>
</gene>
<proteinExistence type="predicted"/>
<reference evidence="1" key="1">
    <citation type="submission" date="2023-04" db="EMBL/GenBank/DDBJ databases">
        <title>Phytophthora lilii NBRC 32176.</title>
        <authorList>
            <person name="Ichikawa N."/>
            <person name="Sato H."/>
            <person name="Tonouchi N."/>
        </authorList>
    </citation>
    <scope>NUCLEOTIDE SEQUENCE</scope>
    <source>
        <strain evidence="1">NBRC 32176</strain>
    </source>
</reference>
<comment type="caution">
    <text evidence="1">The sequence shown here is derived from an EMBL/GenBank/DDBJ whole genome shotgun (WGS) entry which is preliminary data.</text>
</comment>
<organism evidence="1 2">
    <name type="scientific">Phytophthora lilii</name>
    <dbReference type="NCBI Taxonomy" id="2077276"/>
    <lineage>
        <taxon>Eukaryota</taxon>
        <taxon>Sar</taxon>
        <taxon>Stramenopiles</taxon>
        <taxon>Oomycota</taxon>
        <taxon>Peronosporomycetes</taxon>
        <taxon>Peronosporales</taxon>
        <taxon>Peronosporaceae</taxon>
        <taxon>Phytophthora</taxon>
    </lineage>
</organism>
<evidence type="ECO:0000313" key="2">
    <source>
        <dbReference type="Proteomes" id="UP001165083"/>
    </source>
</evidence>